<evidence type="ECO:0000313" key="1">
    <source>
        <dbReference type="EnsemblPlants" id="AVESA.00010b.r2.7CG0714790.1.CDS"/>
    </source>
</evidence>
<dbReference type="Proteomes" id="UP001732700">
    <property type="component" value="Chromosome 7C"/>
</dbReference>
<evidence type="ECO:0000313" key="2">
    <source>
        <dbReference type="Proteomes" id="UP001732700"/>
    </source>
</evidence>
<reference evidence="1" key="1">
    <citation type="submission" date="2021-05" db="EMBL/GenBank/DDBJ databases">
        <authorList>
            <person name="Scholz U."/>
            <person name="Mascher M."/>
            <person name="Fiebig A."/>
        </authorList>
    </citation>
    <scope>NUCLEOTIDE SEQUENCE [LARGE SCALE GENOMIC DNA]</scope>
</reference>
<reference evidence="1" key="2">
    <citation type="submission" date="2025-09" db="UniProtKB">
        <authorList>
            <consortium name="EnsemblPlants"/>
        </authorList>
    </citation>
    <scope>IDENTIFICATION</scope>
</reference>
<accession>A0ACD6A8M4</accession>
<sequence>MNMAALGQVRDGGAVASELDEVRGLGATAEVEVRDGRVATSAVEEVQGGRAAATEMDEVRRGDAGAVEAVRGRGGKTATCSVVVEQVRREGKKPKTVRDLALILRYLDDGGQAPDHVHEENVYSDCPANLVQVRQHAFRATGHGSQMVWLFYTRTPVATNGKNRRPRKVGGNEGGTWHEEKDEPDITGADGEPVLGYMKRFSYRLKSPSGGGRGVHTGWSMFQISLRKHGDEKVLCMLCKSNHKPKIFTATSSGAGASRAETPVLGEEDVPAAAMPAFAITPTFKRSVEEVKDTGAAATASTGKSLVDAEEAAAGSGRLAVVMALGEASIPSAQRFKVMIEHILGLAQDRPVLLLLSATGGTHTNIEQAVRRALMLRCGEEASDMHEVTAIKELYLGTVHELGLDSAIVTGPLNRLEQHLQSILVTKELTPTTQDYLASFGQRISATIFCAYLKEHGKNIHQVWRDAHGVLTRDDPSIIFTNVLSFTYFSLHDAIELACSSAQGMNPGSMSSVIDDGISVIIVKNPCNPQARGKQARDLSKHKLSSIMFKQNIVMLDIARTGDPSQRDFIAQVSSIFEDSGISVDLDASRGNIFLTLDPSNLGGCELSHQEIVNLVEKVKEIAVVQLEHISIISLVGNEHESTPILAKVIDVLTSIGVHAKKVSQRSSKAVITVTLVVDNSEAKDCVRALHSAFFENGFAVSQGADQELNSFPAVQVPESSQAAAARSGDKRKADGHHPAAPPGVRQERADTTARNGRDETEPRLFSTNDIGVGGEGDPPDEALDAFFHSIDSTGIEPVRVDVGTVLAEQANDIALSGMQRLLFSEEDPVLVGGISDKDSDRDWARLLFQPEQQVLDEAAVSDDRLRTGTEVLLEEFSPEDLLGPSNGGMSCPSPPPFVPSC</sequence>
<protein>
    <submittedName>
        <fullName evidence="1">Uncharacterized protein</fullName>
    </submittedName>
</protein>
<dbReference type="EnsemblPlants" id="AVESA.00010b.r2.7CG0714790.1">
    <property type="protein sequence ID" value="AVESA.00010b.r2.7CG0714790.1.CDS"/>
    <property type="gene ID" value="AVESA.00010b.r2.7CG0714790"/>
</dbReference>
<keyword evidence="2" id="KW-1185">Reference proteome</keyword>
<name>A0ACD6A8M4_AVESA</name>
<organism evidence="1 2">
    <name type="scientific">Avena sativa</name>
    <name type="common">Oat</name>
    <dbReference type="NCBI Taxonomy" id="4498"/>
    <lineage>
        <taxon>Eukaryota</taxon>
        <taxon>Viridiplantae</taxon>
        <taxon>Streptophyta</taxon>
        <taxon>Embryophyta</taxon>
        <taxon>Tracheophyta</taxon>
        <taxon>Spermatophyta</taxon>
        <taxon>Magnoliopsida</taxon>
        <taxon>Liliopsida</taxon>
        <taxon>Poales</taxon>
        <taxon>Poaceae</taxon>
        <taxon>BOP clade</taxon>
        <taxon>Pooideae</taxon>
        <taxon>Poodae</taxon>
        <taxon>Poeae</taxon>
        <taxon>Poeae Chloroplast Group 1 (Aveneae type)</taxon>
        <taxon>Aveninae</taxon>
        <taxon>Avena</taxon>
    </lineage>
</organism>
<proteinExistence type="predicted"/>